<proteinExistence type="predicted"/>
<keyword evidence="3" id="KW-1185">Reference proteome</keyword>
<accession>A0ABQ0LXL5</accession>
<feature type="region of interest" description="Disordered" evidence="1">
    <location>
        <begin position="47"/>
        <end position="79"/>
    </location>
</feature>
<dbReference type="EMBL" id="DF849094">
    <property type="protein sequence ID" value="GAT55722.1"/>
    <property type="molecule type" value="Genomic_DNA"/>
</dbReference>
<organism evidence="2 3">
    <name type="scientific">Mycena chlorophos</name>
    <name type="common">Agaric fungus</name>
    <name type="synonym">Agaricus chlorophos</name>
    <dbReference type="NCBI Taxonomy" id="658473"/>
    <lineage>
        <taxon>Eukaryota</taxon>
        <taxon>Fungi</taxon>
        <taxon>Dikarya</taxon>
        <taxon>Basidiomycota</taxon>
        <taxon>Agaricomycotina</taxon>
        <taxon>Agaricomycetes</taxon>
        <taxon>Agaricomycetidae</taxon>
        <taxon>Agaricales</taxon>
        <taxon>Marasmiineae</taxon>
        <taxon>Mycenaceae</taxon>
        <taxon>Mycena</taxon>
    </lineage>
</organism>
<reference evidence="2" key="1">
    <citation type="submission" date="2014-09" db="EMBL/GenBank/DDBJ databases">
        <title>Genome sequence of the luminous mushroom Mycena chlorophos for searching fungal bioluminescence genes.</title>
        <authorList>
            <person name="Tanaka Y."/>
            <person name="Kasuga D."/>
            <person name="Oba Y."/>
            <person name="Hase S."/>
            <person name="Sato K."/>
            <person name="Oba Y."/>
            <person name="Sakakibara Y."/>
        </authorList>
    </citation>
    <scope>NUCLEOTIDE SEQUENCE</scope>
</reference>
<name>A0ABQ0LXL5_MYCCL</name>
<feature type="compositionally biased region" description="Basic and acidic residues" evidence="1">
    <location>
        <begin position="48"/>
        <end position="79"/>
    </location>
</feature>
<protein>
    <submittedName>
        <fullName evidence="2">Uncharacterized protein</fullName>
    </submittedName>
</protein>
<evidence type="ECO:0000313" key="2">
    <source>
        <dbReference type="EMBL" id="GAT55722.1"/>
    </source>
</evidence>
<evidence type="ECO:0000256" key="1">
    <source>
        <dbReference type="SAM" id="MobiDB-lite"/>
    </source>
</evidence>
<gene>
    <name evidence="2" type="ORF">MCHLO_12452</name>
</gene>
<evidence type="ECO:0000313" key="3">
    <source>
        <dbReference type="Proteomes" id="UP000815677"/>
    </source>
</evidence>
<dbReference type="Proteomes" id="UP000815677">
    <property type="component" value="Unassembled WGS sequence"/>
</dbReference>
<sequence>MPRKPPPRPYDDVQHRNCPHDVPHQIAQPSTVFVEIKVCSPPLYDPFDGVRADGEEDQKRGVDQESEHREDGQHHCHQNDIDDEALCILPVDEDGECSVEGSRRGCNVAGHGLGHW</sequence>